<evidence type="ECO:0000313" key="1">
    <source>
        <dbReference type="EMBL" id="KAK8484850.1"/>
    </source>
</evidence>
<organism evidence="1 2">
    <name type="scientific">Hibiscus sabdariffa</name>
    <name type="common">roselle</name>
    <dbReference type="NCBI Taxonomy" id="183260"/>
    <lineage>
        <taxon>Eukaryota</taxon>
        <taxon>Viridiplantae</taxon>
        <taxon>Streptophyta</taxon>
        <taxon>Embryophyta</taxon>
        <taxon>Tracheophyta</taxon>
        <taxon>Spermatophyta</taxon>
        <taxon>Magnoliopsida</taxon>
        <taxon>eudicotyledons</taxon>
        <taxon>Gunneridae</taxon>
        <taxon>Pentapetalae</taxon>
        <taxon>rosids</taxon>
        <taxon>malvids</taxon>
        <taxon>Malvales</taxon>
        <taxon>Malvaceae</taxon>
        <taxon>Malvoideae</taxon>
        <taxon>Hibiscus</taxon>
    </lineage>
</organism>
<comment type="caution">
    <text evidence="1">The sequence shown here is derived from an EMBL/GenBank/DDBJ whole genome shotgun (WGS) entry which is preliminary data.</text>
</comment>
<gene>
    <name evidence="1" type="ORF">V6N11_057080</name>
</gene>
<accession>A0ABR1ZW54</accession>
<keyword evidence="2" id="KW-1185">Reference proteome</keyword>
<evidence type="ECO:0000313" key="2">
    <source>
        <dbReference type="Proteomes" id="UP001396334"/>
    </source>
</evidence>
<dbReference type="Proteomes" id="UP001396334">
    <property type="component" value="Unassembled WGS sequence"/>
</dbReference>
<proteinExistence type="predicted"/>
<protein>
    <submittedName>
        <fullName evidence="1">Uncharacterized protein</fullName>
    </submittedName>
</protein>
<name>A0ABR1ZW54_9ROSI</name>
<dbReference type="EMBL" id="JBBPBN010000531">
    <property type="protein sequence ID" value="KAK8484850.1"/>
    <property type="molecule type" value="Genomic_DNA"/>
</dbReference>
<sequence>MPLRLPPGFPYVDPHPSESTQIFFTLNVAKLPLLPPRSQFWSGLPPLLKGLTSRSSAGNEDYVKGVVGLAKGLREVKSKYPLVMAVLSVVARRDSAGSRGA</sequence>
<reference evidence="1 2" key="1">
    <citation type="journal article" date="2024" name="G3 (Bethesda)">
        <title>Genome assembly of Hibiscus sabdariffa L. provides insights into metabolisms of medicinal natural products.</title>
        <authorList>
            <person name="Kim T."/>
        </authorList>
    </citation>
    <scope>NUCLEOTIDE SEQUENCE [LARGE SCALE GENOMIC DNA]</scope>
    <source>
        <strain evidence="1">TK-2024</strain>
        <tissue evidence="1">Old leaves</tissue>
    </source>
</reference>